<feature type="chain" id="PRO_5032335335" evidence="3">
    <location>
        <begin position="22"/>
        <end position="252"/>
    </location>
</feature>
<dbReference type="Pfam" id="PF00497">
    <property type="entry name" value="SBP_bac_3"/>
    <property type="match status" value="1"/>
</dbReference>
<dbReference type="Proteomes" id="UP000565262">
    <property type="component" value="Unassembled WGS sequence"/>
</dbReference>
<dbReference type="PANTHER" id="PTHR35936">
    <property type="entry name" value="MEMBRANE-BOUND LYTIC MUREIN TRANSGLYCOSYLASE F"/>
    <property type="match status" value="1"/>
</dbReference>
<dbReference type="RefSeq" id="WP_182808552.1">
    <property type="nucleotide sequence ID" value="NZ_JACJFM010000009.1"/>
</dbReference>
<proteinExistence type="inferred from homology"/>
<dbReference type="SMART" id="SM00062">
    <property type="entry name" value="PBPb"/>
    <property type="match status" value="1"/>
</dbReference>
<sequence length="252" mass="28755">MQKLRVLICSLLISFSFSLHATDYYRIGVTTSFQPFNYQDKEGKFTGFNIDIAKQLCSEMRAECEFVAMKFPEIIPALEKGEIDFSPSNFLYTAERARKVNFSIKYYRSTTSLIGSVKDALEDPENLLTDKAKIVAVQKDSVQHRFLIKHGSVNIQAIPSIGTGLKLLRENKVDYLIAPTLFTLHYLQKPENHNLDFIGEPIDGKELSGTVHIAISKKQPELKHEMDQAITRMVDNGHLRAIINQYFPFDVY</sequence>
<feature type="signal peptide" evidence="3">
    <location>
        <begin position="1"/>
        <end position="21"/>
    </location>
</feature>
<dbReference type="InterPro" id="IPR001638">
    <property type="entry name" value="Solute-binding_3/MltF_N"/>
</dbReference>
<dbReference type="SUPFAM" id="SSF53850">
    <property type="entry name" value="Periplasmic binding protein-like II"/>
    <property type="match status" value="1"/>
</dbReference>
<dbReference type="Gene3D" id="3.40.190.10">
    <property type="entry name" value="Periplasmic binding protein-like II"/>
    <property type="match status" value="2"/>
</dbReference>
<evidence type="ECO:0000313" key="5">
    <source>
        <dbReference type="EMBL" id="MBB1486770.1"/>
    </source>
</evidence>
<comment type="similarity">
    <text evidence="1">Belongs to the bacterial solute-binding protein 3 family.</text>
</comment>
<feature type="domain" description="Solute-binding protein family 3/N-terminal" evidence="4">
    <location>
        <begin position="24"/>
        <end position="250"/>
    </location>
</feature>
<evidence type="ECO:0000256" key="1">
    <source>
        <dbReference type="ARBA" id="ARBA00010333"/>
    </source>
</evidence>
<comment type="caution">
    <text evidence="5">The sequence shown here is derived from an EMBL/GenBank/DDBJ whole genome shotgun (WGS) entry which is preliminary data.</text>
</comment>
<evidence type="ECO:0000256" key="3">
    <source>
        <dbReference type="SAM" id="SignalP"/>
    </source>
</evidence>
<dbReference type="AlphaFoldDB" id="A0A839IPZ0"/>
<accession>A0A839IPZ0</accession>
<evidence type="ECO:0000313" key="6">
    <source>
        <dbReference type="Proteomes" id="UP000565262"/>
    </source>
</evidence>
<keyword evidence="2 3" id="KW-0732">Signal</keyword>
<dbReference type="EMBL" id="JACJFM010000009">
    <property type="protein sequence ID" value="MBB1486770.1"/>
    <property type="molecule type" value="Genomic_DNA"/>
</dbReference>
<name>A0A839IPZ0_9GAMM</name>
<evidence type="ECO:0000259" key="4">
    <source>
        <dbReference type="SMART" id="SM00062"/>
    </source>
</evidence>
<reference evidence="5 6" key="1">
    <citation type="submission" date="2020-08" db="EMBL/GenBank/DDBJ databases">
        <title>Oceanospirillum sp. nov. isolated from marine sediment.</title>
        <authorList>
            <person name="Ji X."/>
        </authorList>
    </citation>
    <scope>NUCLEOTIDE SEQUENCE [LARGE SCALE GENOMIC DNA]</scope>
    <source>
        <strain evidence="5 6">D5</strain>
    </source>
</reference>
<dbReference type="PANTHER" id="PTHR35936:SF38">
    <property type="entry name" value="GLUTAMINE-BINDING PERIPLASMIC PROTEIN"/>
    <property type="match status" value="1"/>
</dbReference>
<evidence type="ECO:0000256" key="2">
    <source>
        <dbReference type="ARBA" id="ARBA00022729"/>
    </source>
</evidence>
<protein>
    <submittedName>
        <fullName evidence="5">Amino acid ABC transporter substrate-binding protein</fullName>
    </submittedName>
</protein>
<gene>
    <name evidence="5" type="ORF">H4O21_09130</name>
</gene>
<organism evidence="5 6">
    <name type="scientific">Oceanospirillum sediminis</name>
    <dbReference type="NCBI Taxonomy" id="2760088"/>
    <lineage>
        <taxon>Bacteria</taxon>
        <taxon>Pseudomonadati</taxon>
        <taxon>Pseudomonadota</taxon>
        <taxon>Gammaproteobacteria</taxon>
        <taxon>Oceanospirillales</taxon>
        <taxon>Oceanospirillaceae</taxon>
        <taxon>Oceanospirillum</taxon>
    </lineage>
</organism>
<keyword evidence="6" id="KW-1185">Reference proteome</keyword>